<comment type="caution">
    <text evidence="5">The sequence shown here is derived from an EMBL/GenBank/DDBJ whole genome shotgun (WGS) entry which is preliminary data.</text>
</comment>
<evidence type="ECO:0000256" key="3">
    <source>
        <dbReference type="ARBA" id="ARBA00022691"/>
    </source>
</evidence>
<keyword evidence="1" id="KW-0489">Methyltransferase</keyword>
<dbReference type="AlphaFoldDB" id="A0AAW0SIG8"/>
<dbReference type="InterPro" id="IPR007356">
    <property type="entry name" value="tRNA_m1G_MeTrfase_euk"/>
</dbReference>
<organism evidence="5 6">
    <name type="scientific">Scylla paramamosain</name>
    <name type="common">Mud crab</name>
    <dbReference type="NCBI Taxonomy" id="85552"/>
    <lineage>
        <taxon>Eukaryota</taxon>
        <taxon>Metazoa</taxon>
        <taxon>Ecdysozoa</taxon>
        <taxon>Arthropoda</taxon>
        <taxon>Crustacea</taxon>
        <taxon>Multicrustacea</taxon>
        <taxon>Malacostraca</taxon>
        <taxon>Eumalacostraca</taxon>
        <taxon>Eucarida</taxon>
        <taxon>Decapoda</taxon>
        <taxon>Pleocyemata</taxon>
        <taxon>Brachyura</taxon>
        <taxon>Eubrachyura</taxon>
        <taxon>Portunoidea</taxon>
        <taxon>Portunidae</taxon>
        <taxon>Portuninae</taxon>
        <taxon>Scylla</taxon>
    </lineage>
</organism>
<dbReference type="InterPro" id="IPR038459">
    <property type="entry name" value="MT_TRM10-typ_sf"/>
</dbReference>
<dbReference type="GO" id="GO:0032259">
    <property type="term" value="P:methylation"/>
    <property type="evidence" value="ECO:0007669"/>
    <property type="project" value="UniProtKB-KW"/>
</dbReference>
<proteinExistence type="predicted"/>
<dbReference type="GO" id="GO:0000049">
    <property type="term" value="F:tRNA binding"/>
    <property type="evidence" value="ECO:0007669"/>
    <property type="project" value="TreeGrafter"/>
</dbReference>
<keyword evidence="2" id="KW-0808">Transferase</keyword>
<evidence type="ECO:0000313" key="5">
    <source>
        <dbReference type="EMBL" id="KAK8375199.1"/>
    </source>
</evidence>
<dbReference type="PANTHER" id="PTHR13563">
    <property type="entry name" value="TRNA (GUANINE-9-) METHYLTRANSFERASE"/>
    <property type="match status" value="1"/>
</dbReference>
<dbReference type="GO" id="GO:0008168">
    <property type="term" value="F:methyltransferase activity"/>
    <property type="evidence" value="ECO:0007669"/>
    <property type="project" value="UniProtKB-KW"/>
</dbReference>
<keyword evidence="3" id="KW-0949">S-adenosyl-L-methionine</keyword>
<accession>A0AAW0SIG8</accession>
<feature type="domain" description="SAM-dependent MTase TRM10-type" evidence="4">
    <location>
        <begin position="1"/>
        <end position="43"/>
    </location>
</feature>
<dbReference type="GO" id="GO:0070131">
    <property type="term" value="P:positive regulation of mitochondrial translation"/>
    <property type="evidence" value="ECO:0007669"/>
    <property type="project" value="TreeGrafter"/>
</dbReference>
<dbReference type="Proteomes" id="UP001487740">
    <property type="component" value="Unassembled WGS sequence"/>
</dbReference>
<dbReference type="GO" id="GO:0005654">
    <property type="term" value="C:nucleoplasm"/>
    <property type="evidence" value="ECO:0007669"/>
    <property type="project" value="TreeGrafter"/>
</dbReference>
<feature type="non-terminal residue" evidence="5">
    <location>
        <position position="1"/>
    </location>
</feature>
<dbReference type="Gene3D" id="3.40.1280.30">
    <property type="match status" value="1"/>
</dbReference>
<evidence type="ECO:0000313" key="6">
    <source>
        <dbReference type="Proteomes" id="UP001487740"/>
    </source>
</evidence>
<evidence type="ECO:0000256" key="1">
    <source>
        <dbReference type="ARBA" id="ARBA00022603"/>
    </source>
</evidence>
<protein>
    <recommendedName>
        <fullName evidence="4">SAM-dependent MTase TRM10-type domain-containing protein</fullName>
    </recommendedName>
</protein>
<name>A0AAW0SIG8_SCYPA</name>
<gene>
    <name evidence="5" type="ORF">O3P69_015670</name>
</gene>
<dbReference type="GO" id="GO:0005739">
    <property type="term" value="C:mitochondrion"/>
    <property type="evidence" value="ECO:0007669"/>
    <property type="project" value="TreeGrafter"/>
</dbReference>
<evidence type="ECO:0000259" key="4">
    <source>
        <dbReference type="PROSITE" id="PS51675"/>
    </source>
</evidence>
<dbReference type="PROSITE" id="PS51675">
    <property type="entry name" value="SAM_MT_TRM10"/>
    <property type="match status" value="1"/>
</dbReference>
<dbReference type="InterPro" id="IPR028564">
    <property type="entry name" value="MT_TRM10-typ"/>
</dbReference>
<dbReference type="PANTHER" id="PTHR13563:SF5">
    <property type="entry name" value="TRNA METHYLTRANSFERASE 10 HOMOLOG C"/>
    <property type="match status" value="1"/>
</dbReference>
<keyword evidence="6" id="KW-1185">Reference proteome</keyword>
<sequence>YLAWGIGNKCLTLNQIINIMLDFKMTGDWPHAFRHVPRRKLQYNGDREVQETTSGHQKW</sequence>
<reference evidence="5 6" key="1">
    <citation type="submission" date="2023-03" db="EMBL/GenBank/DDBJ databases">
        <title>High-quality genome of Scylla paramamosain provides insights in environmental adaptation.</title>
        <authorList>
            <person name="Zhang L."/>
        </authorList>
    </citation>
    <scope>NUCLEOTIDE SEQUENCE [LARGE SCALE GENOMIC DNA]</scope>
    <source>
        <strain evidence="5">LZ_2023a</strain>
        <tissue evidence="5">Muscle</tissue>
    </source>
</reference>
<evidence type="ECO:0000256" key="2">
    <source>
        <dbReference type="ARBA" id="ARBA00022679"/>
    </source>
</evidence>
<dbReference type="GO" id="GO:0097745">
    <property type="term" value="P:mitochondrial tRNA 5'-end processing"/>
    <property type="evidence" value="ECO:0007669"/>
    <property type="project" value="TreeGrafter"/>
</dbReference>
<dbReference type="EMBL" id="JARAKH010000059">
    <property type="protein sequence ID" value="KAK8375199.1"/>
    <property type="molecule type" value="Genomic_DNA"/>
</dbReference>